<dbReference type="Proteomes" id="UP000663874">
    <property type="component" value="Unassembled WGS sequence"/>
</dbReference>
<evidence type="ECO:0000313" key="5">
    <source>
        <dbReference type="EMBL" id="CAF3641442.1"/>
    </source>
</evidence>
<feature type="compositionally biased region" description="Polar residues" evidence="1">
    <location>
        <begin position="27"/>
        <end position="47"/>
    </location>
</feature>
<evidence type="ECO:0000313" key="3">
    <source>
        <dbReference type="EMBL" id="CAF0811325.1"/>
    </source>
</evidence>
<dbReference type="EMBL" id="CAJNOO010000056">
    <property type="protein sequence ID" value="CAF0774844.1"/>
    <property type="molecule type" value="Genomic_DNA"/>
</dbReference>
<evidence type="ECO:0000256" key="1">
    <source>
        <dbReference type="SAM" id="MobiDB-lite"/>
    </source>
</evidence>
<sequence length="105" mass="12198">MNQHHTSTFRYRTVHPSLLPSPVPDRTVSSDCSQQTSNSHQQASVINDHQHIYKTCHHHSYSSIDKNPHRNNHNSNLIHVNEISKSIDQWYNISKTTENNMIQSK</sequence>
<dbReference type="OrthoDB" id="10044396at2759"/>
<dbReference type="EMBL" id="CAJOBE010000243">
    <property type="protein sequence ID" value="CAF3603861.1"/>
    <property type="molecule type" value="Genomic_DNA"/>
</dbReference>
<reference evidence="5" key="1">
    <citation type="submission" date="2021-02" db="EMBL/GenBank/DDBJ databases">
        <authorList>
            <person name="Nowell W R."/>
        </authorList>
    </citation>
    <scope>NUCLEOTIDE SEQUENCE</scope>
</reference>
<accession>A0A818QSV7</accession>
<evidence type="ECO:0000313" key="4">
    <source>
        <dbReference type="EMBL" id="CAF3603861.1"/>
    </source>
</evidence>
<name>A0A818QSV7_9BILA</name>
<evidence type="ECO:0000313" key="2">
    <source>
        <dbReference type="EMBL" id="CAF0774844.1"/>
    </source>
</evidence>
<dbReference type="Proteomes" id="UP000663823">
    <property type="component" value="Unassembled WGS sequence"/>
</dbReference>
<dbReference type="AlphaFoldDB" id="A0A818QSV7"/>
<feature type="region of interest" description="Disordered" evidence="1">
    <location>
        <begin position="1"/>
        <end position="47"/>
    </location>
</feature>
<comment type="caution">
    <text evidence="5">The sequence shown here is derived from an EMBL/GenBank/DDBJ whole genome shotgun (WGS) entry which is preliminary data.</text>
</comment>
<dbReference type="EMBL" id="CAJOAX010000727">
    <property type="protein sequence ID" value="CAF3641442.1"/>
    <property type="molecule type" value="Genomic_DNA"/>
</dbReference>
<feature type="compositionally biased region" description="Polar residues" evidence="1">
    <location>
        <begin position="1"/>
        <end position="10"/>
    </location>
</feature>
<organism evidence="5 6">
    <name type="scientific">Rotaria sordida</name>
    <dbReference type="NCBI Taxonomy" id="392033"/>
    <lineage>
        <taxon>Eukaryota</taxon>
        <taxon>Metazoa</taxon>
        <taxon>Spiralia</taxon>
        <taxon>Gnathifera</taxon>
        <taxon>Rotifera</taxon>
        <taxon>Eurotatoria</taxon>
        <taxon>Bdelloidea</taxon>
        <taxon>Philodinida</taxon>
        <taxon>Philodinidae</taxon>
        <taxon>Rotaria</taxon>
    </lineage>
</organism>
<dbReference type="Proteomes" id="UP000663889">
    <property type="component" value="Unassembled WGS sequence"/>
</dbReference>
<proteinExistence type="predicted"/>
<protein>
    <submittedName>
        <fullName evidence="5">Uncharacterized protein</fullName>
    </submittedName>
</protein>
<gene>
    <name evidence="4" type="ORF">FNK824_LOCUS3555</name>
    <name evidence="5" type="ORF">OTI717_LOCUS8856</name>
    <name evidence="2" type="ORF">RFH988_LOCUS2569</name>
    <name evidence="3" type="ORF">SEV965_LOCUS1136</name>
</gene>
<dbReference type="EMBL" id="CAJNOU010000021">
    <property type="protein sequence ID" value="CAF0811325.1"/>
    <property type="molecule type" value="Genomic_DNA"/>
</dbReference>
<dbReference type="Proteomes" id="UP000663882">
    <property type="component" value="Unassembled WGS sequence"/>
</dbReference>
<evidence type="ECO:0000313" key="6">
    <source>
        <dbReference type="Proteomes" id="UP000663823"/>
    </source>
</evidence>